<dbReference type="GO" id="GO:0043130">
    <property type="term" value="F:ubiquitin binding"/>
    <property type="evidence" value="ECO:0007669"/>
    <property type="project" value="TreeGrafter"/>
</dbReference>
<dbReference type="GO" id="GO:0061025">
    <property type="term" value="P:membrane fusion"/>
    <property type="evidence" value="ECO:0007669"/>
    <property type="project" value="TreeGrafter"/>
</dbReference>
<dbReference type="OMA" id="NNIDDHA"/>
<feature type="domain" description="UBX" evidence="3">
    <location>
        <begin position="246"/>
        <end position="323"/>
    </location>
</feature>
<evidence type="ECO:0000256" key="2">
    <source>
        <dbReference type="SAM" id="MobiDB-lite"/>
    </source>
</evidence>
<proteinExistence type="predicted"/>
<protein>
    <recommendedName>
        <fullName evidence="7">UBA and UBX domain-containing protein</fullName>
    </recommendedName>
</protein>
<dbReference type="AlphaFoldDB" id="A0A803M7Y8"/>
<dbReference type="Proteomes" id="UP000596660">
    <property type="component" value="Unplaced"/>
</dbReference>
<organism evidence="5 6">
    <name type="scientific">Chenopodium quinoa</name>
    <name type="common">Quinoa</name>
    <dbReference type="NCBI Taxonomy" id="63459"/>
    <lineage>
        <taxon>Eukaryota</taxon>
        <taxon>Viridiplantae</taxon>
        <taxon>Streptophyta</taxon>
        <taxon>Embryophyta</taxon>
        <taxon>Tracheophyta</taxon>
        <taxon>Spermatophyta</taxon>
        <taxon>Magnoliopsida</taxon>
        <taxon>eudicotyledons</taxon>
        <taxon>Gunneridae</taxon>
        <taxon>Pentapetalae</taxon>
        <taxon>Caryophyllales</taxon>
        <taxon>Chenopodiaceae</taxon>
        <taxon>Chenopodioideae</taxon>
        <taxon>Atripliceae</taxon>
        <taxon>Chenopodium</taxon>
    </lineage>
</organism>
<dbReference type="Gene3D" id="3.30.420.210">
    <property type="entry name" value="SEP domain"/>
    <property type="match status" value="1"/>
</dbReference>
<dbReference type="Gramene" id="AUR62025014-RA">
    <property type="protein sequence ID" value="AUR62025014-RA:cds"/>
    <property type="gene ID" value="AUR62025014"/>
</dbReference>
<evidence type="ECO:0000313" key="5">
    <source>
        <dbReference type="EnsemblPlants" id="AUR62025014-RA:cds"/>
    </source>
</evidence>
<name>A0A803M7Y8_CHEQI</name>
<feature type="domain" description="SEP" evidence="4">
    <location>
        <begin position="136"/>
        <end position="200"/>
    </location>
</feature>
<dbReference type="FunFam" id="3.30.420.210:FF:000005">
    <property type="entry name" value="Plant UBX domain-containing protein 4"/>
    <property type="match status" value="1"/>
</dbReference>
<evidence type="ECO:0000313" key="6">
    <source>
        <dbReference type="Proteomes" id="UP000596660"/>
    </source>
</evidence>
<evidence type="ECO:0008006" key="7">
    <source>
        <dbReference type="Google" id="ProtNLM"/>
    </source>
</evidence>
<evidence type="ECO:0000256" key="1">
    <source>
        <dbReference type="ARBA" id="ARBA00022786"/>
    </source>
</evidence>
<dbReference type="GO" id="GO:0043161">
    <property type="term" value="P:proteasome-mediated ubiquitin-dependent protein catabolic process"/>
    <property type="evidence" value="ECO:0007669"/>
    <property type="project" value="TreeGrafter"/>
</dbReference>
<sequence length="324" mass="35312">AGARSQYSLRSRRTADNNDGNNARSSDSRTRRRVGGVRTFADLNRNSGADGSDSDSDGDRPAQFFTGGQKSGMVVQDPSKDINAEAIFEQARRVGSIEAPVDVQQPSSSSRSFTGTARLLSGETVSSSPPEQAPETITHTITLWRNGFTVDDGPLRRFDDVENAPFLQSITNSECPKELEPADRKTAVHCNLVRRNENCPEPQKRKVPFQGVGRTLGASHSTPSDSASVTARSSAPPPVMGLVVDDKLPSTSIQLRLADGTRMVSRFNYHHTIRDIHAFIDASRPARTGVYTLQMMGFPPRQLTDLEQTIEQAGLANSVVIQKF</sequence>
<dbReference type="Pfam" id="PF00789">
    <property type="entry name" value="UBX"/>
    <property type="match status" value="1"/>
</dbReference>
<dbReference type="EnsemblPlants" id="AUR62025014-RA">
    <property type="protein sequence ID" value="AUR62025014-RA:cds"/>
    <property type="gene ID" value="AUR62025014"/>
</dbReference>
<dbReference type="SMART" id="SM00553">
    <property type="entry name" value="SEP"/>
    <property type="match status" value="1"/>
</dbReference>
<dbReference type="InterPro" id="IPR036241">
    <property type="entry name" value="NSFL1C_SEP_dom_sf"/>
</dbReference>
<keyword evidence="6" id="KW-1185">Reference proteome</keyword>
<evidence type="ECO:0000259" key="3">
    <source>
        <dbReference type="PROSITE" id="PS50033"/>
    </source>
</evidence>
<dbReference type="SUPFAM" id="SSF102848">
    <property type="entry name" value="NSFL1 (p97 ATPase) cofactor p47, SEP domain"/>
    <property type="match status" value="1"/>
</dbReference>
<dbReference type="InterPro" id="IPR001012">
    <property type="entry name" value="UBX_dom"/>
</dbReference>
<dbReference type="GO" id="GO:0051117">
    <property type="term" value="F:ATPase binding"/>
    <property type="evidence" value="ECO:0007669"/>
    <property type="project" value="UniProtKB-ARBA"/>
</dbReference>
<feature type="compositionally biased region" description="Polar residues" evidence="2">
    <location>
        <begin position="218"/>
        <end position="233"/>
    </location>
</feature>
<dbReference type="Gene3D" id="3.10.20.90">
    <property type="entry name" value="Phosphatidylinositol 3-kinase Catalytic Subunit, Chain A, domain 1"/>
    <property type="match status" value="1"/>
</dbReference>
<accession>A0A803M7Y8</accession>
<feature type="region of interest" description="Disordered" evidence="2">
    <location>
        <begin position="1"/>
        <end position="76"/>
    </location>
</feature>
<dbReference type="PROSITE" id="PS50033">
    <property type="entry name" value="UBX"/>
    <property type="match status" value="1"/>
</dbReference>
<dbReference type="GO" id="GO:0000045">
    <property type="term" value="P:autophagosome assembly"/>
    <property type="evidence" value="ECO:0007669"/>
    <property type="project" value="TreeGrafter"/>
</dbReference>
<dbReference type="PROSITE" id="PS51399">
    <property type="entry name" value="SEP"/>
    <property type="match status" value="1"/>
</dbReference>
<keyword evidence="1" id="KW-0833">Ubl conjugation pathway</keyword>
<dbReference type="PANTHER" id="PTHR23333:SF20">
    <property type="entry name" value="NSFL1 COFACTOR P47"/>
    <property type="match status" value="1"/>
</dbReference>
<reference evidence="5" key="1">
    <citation type="journal article" date="2017" name="Nature">
        <title>The genome of Chenopodium quinoa.</title>
        <authorList>
            <person name="Jarvis D.E."/>
            <person name="Ho Y.S."/>
            <person name="Lightfoot D.J."/>
            <person name="Schmoeckel S.M."/>
            <person name="Li B."/>
            <person name="Borm T.J.A."/>
            <person name="Ohyanagi H."/>
            <person name="Mineta K."/>
            <person name="Michell C.T."/>
            <person name="Saber N."/>
            <person name="Kharbatia N.M."/>
            <person name="Rupper R.R."/>
            <person name="Sharp A.R."/>
            <person name="Dally N."/>
            <person name="Boughton B.A."/>
            <person name="Woo Y.H."/>
            <person name="Gao G."/>
            <person name="Schijlen E.G.W.M."/>
            <person name="Guo X."/>
            <person name="Momin A.A."/>
            <person name="Negrao S."/>
            <person name="Al-Babili S."/>
            <person name="Gehring C."/>
            <person name="Roessner U."/>
            <person name="Jung C."/>
            <person name="Murphy K."/>
            <person name="Arold S.T."/>
            <person name="Gojobori T."/>
            <person name="van der Linden C.G."/>
            <person name="van Loo E.N."/>
            <person name="Jellen E.N."/>
            <person name="Maughan P.J."/>
            <person name="Tester M."/>
        </authorList>
    </citation>
    <scope>NUCLEOTIDE SEQUENCE [LARGE SCALE GENOMIC DNA]</scope>
    <source>
        <strain evidence="5">cv. PI 614886</strain>
    </source>
</reference>
<dbReference type="SMART" id="SM00166">
    <property type="entry name" value="UBX"/>
    <property type="match status" value="1"/>
</dbReference>
<dbReference type="SUPFAM" id="SSF54236">
    <property type="entry name" value="Ubiquitin-like"/>
    <property type="match status" value="1"/>
</dbReference>
<dbReference type="InterPro" id="IPR029071">
    <property type="entry name" value="Ubiquitin-like_domsf"/>
</dbReference>
<dbReference type="Pfam" id="PF08059">
    <property type="entry name" value="SEP"/>
    <property type="match status" value="1"/>
</dbReference>
<dbReference type="CDD" id="cd01770">
    <property type="entry name" value="UBX_UBXN2"/>
    <property type="match status" value="1"/>
</dbReference>
<reference evidence="5" key="2">
    <citation type="submission" date="2021-03" db="UniProtKB">
        <authorList>
            <consortium name="EnsemblPlants"/>
        </authorList>
    </citation>
    <scope>IDENTIFICATION</scope>
</reference>
<evidence type="ECO:0000259" key="4">
    <source>
        <dbReference type="PROSITE" id="PS51399"/>
    </source>
</evidence>
<feature type="region of interest" description="Disordered" evidence="2">
    <location>
        <begin position="213"/>
        <end position="235"/>
    </location>
</feature>
<dbReference type="FunFam" id="3.10.20.90:FF:000179">
    <property type="entry name" value="Plant UBX domain-containing protein 4"/>
    <property type="match status" value="1"/>
</dbReference>
<dbReference type="InterPro" id="IPR012989">
    <property type="entry name" value="SEP_domain"/>
</dbReference>
<dbReference type="GO" id="GO:0005829">
    <property type="term" value="C:cytosol"/>
    <property type="evidence" value="ECO:0007669"/>
    <property type="project" value="TreeGrafter"/>
</dbReference>
<dbReference type="GO" id="GO:0031468">
    <property type="term" value="P:nuclear membrane reassembly"/>
    <property type="evidence" value="ECO:0007669"/>
    <property type="project" value="TreeGrafter"/>
</dbReference>
<dbReference type="PANTHER" id="PTHR23333">
    <property type="entry name" value="UBX DOMAIN CONTAINING PROTEIN"/>
    <property type="match status" value="1"/>
</dbReference>
<dbReference type="GO" id="GO:0007030">
    <property type="term" value="P:Golgi organization"/>
    <property type="evidence" value="ECO:0007669"/>
    <property type="project" value="TreeGrafter"/>
</dbReference>
<dbReference type="GO" id="GO:0005634">
    <property type="term" value="C:nucleus"/>
    <property type="evidence" value="ECO:0007669"/>
    <property type="project" value="TreeGrafter"/>
</dbReference>